<dbReference type="InterPro" id="IPR017871">
    <property type="entry name" value="ABC_transporter-like_CS"/>
</dbReference>
<comment type="caution">
    <text evidence="12">The sequence shown here is derived from an EMBL/GenBank/DDBJ whole genome shotgun (WGS) entry which is preliminary data.</text>
</comment>
<evidence type="ECO:0000256" key="2">
    <source>
        <dbReference type="ARBA" id="ARBA00022448"/>
    </source>
</evidence>
<name>A0A4Q0I3Z9_9FIRM</name>
<keyword evidence="2" id="KW-0813">Transport</keyword>
<evidence type="ECO:0000313" key="12">
    <source>
        <dbReference type="EMBL" id="RXE58986.1"/>
    </source>
</evidence>
<dbReference type="RefSeq" id="WP_069196002.1">
    <property type="nucleotide sequence ID" value="NZ_RLII01000010.1"/>
</dbReference>
<evidence type="ECO:0000256" key="7">
    <source>
        <dbReference type="ARBA" id="ARBA00022989"/>
    </source>
</evidence>
<dbReference type="SMART" id="SM00382">
    <property type="entry name" value="AAA"/>
    <property type="match status" value="1"/>
</dbReference>
<dbReference type="Proteomes" id="UP000289166">
    <property type="component" value="Unassembled WGS sequence"/>
</dbReference>
<dbReference type="InterPro" id="IPR027417">
    <property type="entry name" value="P-loop_NTPase"/>
</dbReference>
<dbReference type="EMBL" id="RLII01000010">
    <property type="protein sequence ID" value="RXE58986.1"/>
    <property type="molecule type" value="Genomic_DNA"/>
</dbReference>
<evidence type="ECO:0000256" key="5">
    <source>
        <dbReference type="ARBA" id="ARBA00022741"/>
    </source>
</evidence>
<gene>
    <name evidence="12" type="ORF">EFD62_09300</name>
</gene>
<keyword evidence="5" id="KW-0547">Nucleotide-binding</keyword>
<accession>A0A4Q0I3Z9</accession>
<feature type="transmembrane region" description="Helical" evidence="9">
    <location>
        <begin position="57"/>
        <end position="78"/>
    </location>
</feature>
<evidence type="ECO:0000256" key="3">
    <source>
        <dbReference type="ARBA" id="ARBA00022475"/>
    </source>
</evidence>
<dbReference type="InterPro" id="IPR039421">
    <property type="entry name" value="Type_1_exporter"/>
</dbReference>
<dbReference type="GO" id="GO:0140359">
    <property type="term" value="F:ABC-type transporter activity"/>
    <property type="evidence" value="ECO:0007669"/>
    <property type="project" value="InterPro"/>
</dbReference>
<feature type="transmembrane region" description="Helical" evidence="9">
    <location>
        <begin position="250"/>
        <end position="268"/>
    </location>
</feature>
<dbReference type="CDD" id="cd18778">
    <property type="entry name" value="ABC_6TM_exporter_like"/>
    <property type="match status" value="1"/>
</dbReference>
<keyword evidence="6 12" id="KW-0067">ATP-binding</keyword>
<keyword evidence="13" id="KW-1185">Reference proteome</keyword>
<keyword evidence="4 9" id="KW-0812">Transmembrane</keyword>
<evidence type="ECO:0000259" key="10">
    <source>
        <dbReference type="PROSITE" id="PS50893"/>
    </source>
</evidence>
<dbReference type="Gene3D" id="3.40.50.300">
    <property type="entry name" value="P-loop containing nucleotide triphosphate hydrolases"/>
    <property type="match status" value="1"/>
</dbReference>
<dbReference type="Gene3D" id="1.20.1560.10">
    <property type="entry name" value="ABC transporter type 1, transmembrane domain"/>
    <property type="match status" value="1"/>
</dbReference>
<keyword evidence="7 9" id="KW-1133">Transmembrane helix</keyword>
<evidence type="ECO:0000256" key="6">
    <source>
        <dbReference type="ARBA" id="ARBA00022840"/>
    </source>
</evidence>
<dbReference type="OrthoDB" id="9762778at2"/>
<dbReference type="SUPFAM" id="SSF52540">
    <property type="entry name" value="P-loop containing nucleoside triphosphate hydrolases"/>
    <property type="match status" value="1"/>
</dbReference>
<feature type="domain" description="ABC transmembrane type-1" evidence="11">
    <location>
        <begin position="19"/>
        <end position="303"/>
    </location>
</feature>
<dbReference type="GO" id="GO:0005524">
    <property type="term" value="F:ATP binding"/>
    <property type="evidence" value="ECO:0007669"/>
    <property type="project" value="UniProtKB-KW"/>
</dbReference>
<keyword evidence="3" id="KW-1003">Cell membrane</keyword>
<dbReference type="SUPFAM" id="SSF90123">
    <property type="entry name" value="ABC transporter transmembrane region"/>
    <property type="match status" value="1"/>
</dbReference>
<dbReference type="Pfam" id="PF00005">
    <property type="entry name" value="ABC_tran"/>
    <property type="match status" value="1"/>
</dbReference>
<dbReference type="InterPro" id="IPR003593">
    <property type="entry name" value="AAA+_ATPase"/>
</dbReference>
<reference evidence="13" key="1">
    <citation type="submission" date="2018-11" db="EMBL/GenBank/DDBJ databases">
        <title>Genome sequencing of a novel mesophilic and cellulolytic organism within the genus Hungateiclostridium.</title>
        <authorList>
            <person name="Rettenmaier R."/>
            <person name="Liebl W."/>
            <person name="Zverlov V."/>
        </authorList>
    </citation>
    <scope>NUCLEOTIDE SEQUENCE [LARGE SCALE GENOMIC DNA]</scope>
    <source>
        <strain evidence="13">N2K1</strain>
    </source>
</reference>
<dbReference type="PANTHER" id="PTHR24221:SF640">
    <property type="entry name" value="MULTIDRUG EXPORT ATP-BINDING_PERMEASE PROTEIN YGAD-RELATED"/>
    <property type="match status" value="1"/>
</dbReference>
<sequence>MKNFIRILKQGRQYWKYLIIAGISLLAITAFNLVTPWKVRELVDILSKEGPNDMMRIRNIAIILAAAYVARAFFTYLYRYFSHVAAWRLVADMRVIVYEHLQKLSLSFYQDKQTGQLMSRAINDTATFEVLIAHAVPDLVTNVLILVGTGVLLFIINPLLAALTLIPIPFLILGSGIFTKKVLPNFREAQGKLGDLNAVMQDNISGIKEIQAFNQQSREKKRIEKRARKYTSAILHALKVSAIFHPVVEMISSLGTVIVVAFGGWFALKGYVSTADIVGFIMFLGLFYQPITTLARVIEDLQQATAGAERVFELIDTQPDIVDSEGARTITNSKGEIAFKNINFHYIPSNPVLKNISFTAKPGQMIALVGPTGVGKTTIISLMARFYDPISGEIQIDGMNIKDITVASLRSQISIVLQDIFLFNGSVADNIAYGTREASFEDIVKAAKIARAHEFIMQLPEGYDTVIGERGVKLSGGQKQRLSIARAVLRNTPILILDEATASVDVETEAEIQQAIGELAGTRTIIVIAHRLSTVKQADNILVLKDGEIVESGTHEELVKQGGLYRYLCEVQFGG</sequence>
<dbReference type="GO" id="GO:0016887">
    <property type="term" value="F:ATP hydrolysis activity"/>
    <property type="evidence" value="ECO:0007669"/>
    <property type="project" value="InterPro"/>
</dbReference>
<dbReference type="PROSITE" id="PS50893">
    <property type="entry name" value="ABC_TRANSPORTER_2"/>
    <property type="match status" value="1"/>
</dbReference>
<protein>
    <submittedName>
        <fullName evidence="12">ABC transporter ATP-binding protein</fullName>
    </submittedName>
</protein>
<dbReference type="InterPro" id="IPR036640">
    <property type="entry name" value="ABC1_TM_sf"/>
</dbReference>
<evidence type="ECO:0000256" key="8">
    <source>
        <dbReference type="ARBA" id="ARBA00023136"/>
    </source>
</evidence>
<dbReference type="FunFam" id="1.20.1560.10:FF:000011">
    <property type="entry name" value="Multidrug ABC transporter ATP-binding protein"/>
    <property type="match status" value="1"/>
</dbReference>
<feature type="transmembrane region" description="Helical" evidence="9">
    <location>
        <begin position="14"/>
        <end position="37"/>
    </location>
</feature>
<organism evidence="12 13">
    <name type="scientific">Acetivibrio mesophilus</name>
    <dbReference type="NCBI Taxonomy" id="2487273"/>
    <lineage>
        <taxon>Bacteria</taxon>
        <taxon>Bacillati</taxon>
        <taxon>Bacillota</taxon>
        <taxon>Clostridia</taxon>
        <taxon>Eubacteriales</taxon>
        <taxon>Oscillospiraceae</taxon>
        <taxon>Acetivibrio</taxon>
    </lineage>
</organism>
<dbReference type="GO" id="GO:0005886">
    <property type="term" value="C:plasma membrane"/>
    <property type="evidence" value="ECO:0007669"/>
    <property type="project" value="UniProtKB-SubCell"/>
</dbReference>
<feature type="transmembrane region" description="Helical" evidence="9">
    <location>
        <begin position="162"/>
        <end position="183"/>
    </location>
</feature>
<dbReference type="PROSITE" id="PS50929">
    <property type="entry name" value="ABC_TM1F"/>
    <property type="match status" value="1"/>
</dbReference>
<proteinExistence type="predicted"/>
<comment type="subcellular location">
    <subcellularLocation>
        <location evidence="1">Cell membrane</location>
        <topology evidence="1">Multi-pass membrane protein</topology>
    </subcellularLocation>
</comment>
<dbReference type="InterPro" id="IPR003439">
    <property type="entry name" value="ABC_transporter-like_ATP-bd"/>
</dbReference>
<dbReference type="PROSITE" id="PS00211">
    <property type="entry name" value="ABC_TRANSPORTER_1"/>
    <property type="match status" value="1"/>
</dbReference>
<keyword evidence="8 9" id="KW-0472">Membrane</keyword>
<evidence type="ECO:0000256" key="1">
    <source>
        <dbReference type="ARBA" id="ARBA00004651"/>
    </source>
</evidence>
<feature type="domain" description="ABC transporter" evidence="10">
    <location>
        <begin position="337"/>
        <end position="571"/>
    </location>
</feature>
<dbReference type="FunFam" id="3.40.50.300:FF:000287">
    <property type="entry name" value="Multidrug ABC transporter ATP-binding protein"/>
    <property type="match status" value="1"/>
</dbReference>
<dbReference type="PANTHER" id="PTHR24221">
    <property type="entry name" value="ATP-BINDING CASSETTE SUB-FAMILY B"/>
    <property type="match status" value="1"/>
</dbReference>
<evidence type="ECO:0000256" key="4">
    <source>
        <dbReference type="ARBA" id="ARBA00022692"/>
    </source>
</evidence>
<evidence type="ECO:0000256" key="9">
    <source>
        <dbReference type="SAM" id="Phobius"/>
    </source>
</evidence>
<evidence type="ECO:0000313" key="13">
    <source>
        <dbReference type="Proteomes" id="UP000289166"/>
    </source>
</evidence>
<dbReference type="Pfam" id="PF00664">
    <property type="entry name" value="ABC_membrane"/>
    <property type="match status" value="1"/>
</dbReference>
<dbReference type="InterPro" id="IPR011527">
    <property type="entry name" value="ABC1_TM_dom"/>
</dbReference>
<feature type="transmembrane region" description="Helical" evidence="9">
    <location>
        <begin position="275"/>
        <end position="291"/>
    </location>
</feature>
<dbReference type="AlphaFoldDB" id="A0A4Q0I3Z9"/>
<evidence type="ECO:0000259" key="11">
    <source>
        <dbReference type="PROSITE" id="PS50929"/>
    </source>
</evidence>